<keyword evidence="4" id="KW-0288">FMN</keyword>
<keyword evidence="3" id="KW-0285">Flavoprotein</keyword>
<evidence type="ECO:0000256" key="6">
    <source>
        <dbReference type="ARBA" id="ARBA00022741"/>
    </source>
</evidence>
<proteinExistence type="predicted"/>
<dbReference type="GO" id="GO:0009231">
    <property type="term" value="P:riboflavin biosynthetic process"/>
    <property type="evidence" value="ECO:0007669"/>
    <property type="project" value="InterPro"/>
</dbReference>
<comment type="pathway">
    <text evidence="1">Cofactor biosynthesis; FMN biosynthesis; FMN from riboflavin (ATP route): step 1/1.</text>
</comment>
<reference evidence="9 10" key="1">
    <citation type="submission" date="2022-07" db="EMBL/GenBank/DDBJ databases">
        <title>Genome-wide signatures of adaptation to extreme environments.</title>
        <authorList>
            <person name="Cho C.H."/>
            <person name="Yoon H.S."/>
        </authorList>
    </citation>
    <scope>NUCLEOTIDE SEQUENCE [LARGE SCALE GENOMIC DNA]</scope>
    <source>
        <strain evidence="9 10">DBV 063 E5</strain>
    </source>
</reference>
<keyword evidence="7" id="KW-0067">ATP-binding</keyword>
<feature type="domain" description="Riboflavin kinase" evidence="8">
    <location>
        <begin position="37"/>
        <end position="176"/>
    </location>
</feature>
<dbReference type="InterPro" id="IPR023468">
    <property type="entry name" value="Riboflavin_kinase"/>
</dbReference>
<evidence type="ECO:0000256" key="5">
    <source>
        <dbReference type="ARBA" id="ARBA00022679"/>
    </source>
</evidence>
<name>A0AAV9IXC9_CYACA</name>
<dbReference type="GO" id="GO:0008531">
    <property type="term" value="F:riboflavin kinase activity"/>
    <property type="evidence" value="ECO:0007669"/>
    <property type="project" value="UniProtKB-EC"/>
</dbReference>
<dbReference type="Proteomes" id="UP001301350">
    <property type="component" value="Unassembled WGS sequence"/>
</dbReference>
<evidence type="ECO:0000256" key="4">
    <source>
        <dbReference type="ARBA" id="ARBA00022643"/>
    </source>
</evidence>
<evidence type="ECO:0000313" key="9">
    <source>
        <dbReference type="EMBL" id="KAK4536764.1"/>
    </source>
</evidence>
<evidence type="ECO:0000313" key="10">
    <source>
        <dbReference type="Proteomes" id="UP001301350"/>
    </source>
</evidence>
<protein>
    <recommendedName>
        <fullName evidence="2">riboflavin kinase</fullName>
        <ecNumber evidence="2">2.7.1.26</ecNumber>
    </recommendedName>
</protein>
<dbReference type="AlphaFoldDB" id="A0AAV9IXC9"/>
<evidence type="ECO:0000256" key="7">
    <source>
        <dbReference type="ARBA" id="ARBA00022840"/>
    </source>
</evidence>
<dbReference type="Gene3D" id="2.40.30.30">
    <property type="entry name" value="Riboflavin kinase-like"/>
    <property type="match status" value="1"/>
</dbReference>
<dbReference type="EC" id="2.7.1.26" evidence="2"/>
<evidence type="ECO:0000256" key="1">
    <source>
        <dbReference type="ARBA" id="ARBA00005201"/>
    </source>
</evidence>
<evidence type="ECO:0000256" key="2">
    <source>
        <dbReference type="ARBA" id="ARBA00012105"/>
    </source>
</evidence>
<dbReference type="SUPFAM" id="SSF82114">
    <property type="entry name" value="Riboflavin kinase-like"/>
    <property type="match status" value="1"/>
</dbReference>
<dbReference type="InterPro" id="IPR015865">
    <property type="entry name" value="Riboflavin_kinase_bac/euk"/>
</dbReference>
<evidence type="ECO:0000259" key="8">
    <source>
        <dbReference type="SMART" id="SM00904"/>
    </source>
</evidence>
<dbReference type="SMART" id="SM00904">
    <property type="entry name" value="Flavokinase"/>
    <property type="match status" value="1"/>
</dbReference>
<dbReference type="EMBL" id="JANCYW010000009">
    <property type="protein sequence ID" value="KAK4536764.1"/>
    <property type="molecule type" value="Genomic_DNA"/>
</dbReference>
<keyword evidence="10" id="KW-1185">Reference proteome</keyword>
<organism evidence="9 10">
    <name type="scientific">Cyanidium caldarium</name>
    <name type="common">Red alga</name>
    <dbReference type="NCBI Taxonomy" id="2771"/>
    <lineage>
        <taxon>Eukaryota</taxon>
        <taxon>Rhodophyta</taxon>
        <taxon>Bangiophyceae</taxon>
        <taxon>Cyanidiales</taxon>
        <taxon>Cyanidiaceae</taxon>
        <taxon>Cyanidium</taxon>
    </lineage>
</organism>
<gene>
    <name evidence="9" type="ORF">CDCA_CDCA09G2789</name>
</gene>
<keyword evidence="6" id="KW-0547">Nucleotide-binding</keyword>
<dbReference type="InterPro" id="IPR023465">
    <property type="entry name" value="Riboflavin_kinase_dom_sf"/>
</dbReference>
<dbReference type="GO" id="GO:0009398">
    <property type="term" value="P:FMN biosynthetic process"/>
    <property type="evidence" value="ECO:0007669"/>
    <property type="project" value="TreeGrafter"/>
</dbReference>
<comment type="caution">
    <text evidence="9">The sequence shown here is derived from an EMBL/GenBank/DDBJ whole genome shotgun (WGS) entry which is preliminary data.</text>
</comment>
<dbReference type="PANTHER" id="PTHR22749">
    <property type="entry name" value="RIBOFLAVIN KINASE/FMN ADENYLYLTRANSFERASE"/>
    <property type="match status" value="1"/>
</dbReference>
<dbReference type="GO" id="GO:0005524">
    <property type="term" value="F:ATP binding"/>
    <property type="evidence" value="ECO:0007669"/>
    <property type="project" value="UniProtKB-KW"/>
</dbReference>
<accession>A0AAV9IXC9</accession>
<keyword evidence="5" id="KW-0808">Transferase</keyword>
<dbReference type="Pfam" id="PF01687">
    <property type="entry name" value="Flavokinase"/>
    <property type="match status" value="1"/>
</dbReference>
<dbReference type="PANTHER" id="PTHR22749:SF6">
    <property type="entry name" value="RIBOFLAVIN KINASE"/>
    <property type="match status" value="1"/>
</dbReference>
<evidence type="ECO:0000256" key="3">
    <source>
        <dbReference type="ARBA" id="ARBA00022630"/>
    </source>
</evidence>
<sequence>MSSAAFQANCSLRSAPRRQRLCSSTDAPVSRVPDVRALDAPLAITAPVVPGFGRGSRRLGFPTANLSTATPAVAQALTQLPPGVYCGYAALVEAATGAIAPPWHPAVMNVGTVPTFDNPQQSFEVHLVHAFEHDFYGRLLRVVVMGFLRRELKFASLDALIANIRNDVQVAQQALSSMRVELDAHAQANEAETR</sequence>